<evidence type="ECO:0000259" key="2">
    <source>
        <dbReference type="Pfam" id="PF24406"/>
    </source>
</evidence>
<proteinExistence type="predicted"/>
<dbReference type="InterPro" id="IPR050535">
    <property type="entry name" value="DNA_Repair-Maintenance_Comp"/>
</dbReference>
<dbReference type="InterPro" id="IPR004843">
    <property type="entry name" value="Calcineurin-like_PHP"/>
</dbReference>
<dbReference type="Pfam" id="PF00149">
    <property type="entry name" value="Metallophos"/>
    <property type="match status" value="1"/>
</dbReference>
<feature type="domain" description="Calcineurin-like phosphoesterase" evidence="1">
    <location>
        <begin position="5"/>
        <end position="241"/>
    </location>
</feature>
<gene>
    <name evidence="3" type="ORF">ACFPIK_16280</name>
</gene>
<accession>A0ABW0C0V7</accession>
<dbReference type="RefSeq" id="WP_377917175.1">
    <property type="nucleotide sequence ID" value="NZ_JBHSKS010000017.1"/>
</dbReference>
<dbReference type="Gene3D" id="3.60.21.10">
    <property type="match status" value="1"/>
</dbReference>
<feature type="domain" description="STAND NTPase 4 small alpha/beta" evidence="2">
    <location>
        <begin position="611"/>
        <end position="666"/>
    </location>
</feature>
<dbReference type="EMBL" id="JBHSKS010000017">
    <property type="protein sequence ID" value="MFC5193331.1"/>
    <property type="molecule type" value="Genomic_DNA"/>
</dbReference>
<comment type="caution">
    <text evidence="3">The sequence shown here is derived from an EMBL/GenBank/DDBJ whole genome shotgun (WGS) entry which is preliminary data.</text>
</comment>
<dbReference type="SUPFAM" id="SSF56300">
    <property type="entry name" value="Metallo-dependent phosphatases"/>
    <property type="match status" value="1"/>
</dbReference>
<protein>
    <submittedName>
        <fullName evidence="3">Metallophosphoesterase</fullName>
    </submittedName>
</protein>
<dbReference type="Pfam" id="PF24406">
    <property type="entry name" value="nSTAND_NTPase4"/>
    <property type="match status" value="1"/>
</dbReference>
<reference evidence="4" key="1">
    <citation type="journal article" date="2019" name="Int. J. Syst. Evol. Microbiol.">
        <title>The Global Catalogue of Microorganisms (GCM) 10K type strain sequencing project: providing services to taxonomists for standard genome sequencing and annotation.</title>
        <authorList>
            <consortium name="The Broad Institute Genomics Platform"/>
            <consortium name="The Broad Institute Genome Sequencing Center for Infectious Disease"/>
            <person name="Wu L."/>
            <person name="Ma J."/>
        </authorList>
    </citation>
    <scope>NUCLEOTIDE SEQUENCE [LARGE SCALE GENOMIC DNA]</scope>
    <source>
        <strain evidence="4">CGMCC 1.7030</strain>
    </source>
</reference>
<dbReference type="PANTHER" id="PTHR30337">
    <property type="entry name" value="COMPONENT OF ATP-DEPENDENT DSDNA EXONUCLEASE"/>
    <property type="match status" value="1"/>
</dbReference>
<dbReference type="InterPro" id="IPR057123">
    <property type="entry name" value="STAND_NTPase4_dom"/>
</dbReference>
<organism evidence="3 4">
    <name type="scientific">Algoriphagus aquatilis</name>
    <dbReference type="NCBI Taxonomy" id="490186"/>
    <lineage>
        <taxon>Bacteria</taxon>
        <taxon>Pseudomonadati</taxon>
        <taxon>Bacteroidota</taxon>
        <taxon>Cytophagia</taxon>
        <taxon>Cytophagales</taxon>
        <taxon>Cyclobacteriaceae</taxon>
        <taxon>Algoriphagus</taxon>
    </lineage>
</organism>
<dbReference type="Proteomes" id="UP001596163">
    <property type="component" value="Unassembled WGS sequence"/>
</dbReference>
<evidence type="ECO:0000313" key="4">
    <source>
        <dbReference type="Proteomes" id="UP001596163"/>
    </source>
</evidence>
<sequence length="1013" mass="118291">MDKITILHISDIHYEYNEPENQGLILSSFFKDLESQLDQTNKENTYCIISGDLVNKGNSEKIYKDFYDNFIVKLVKRVPIQNIFCTPGNHDLNRNEIESNLQEHEKIFNQIYKETEFNDFLREKDNILHKKFKFYKLFYTEKLQSSNFNLNGFSEVIVPEITLYFLNCSLMSYGGLNGIDDKGRLRIETSGINEWINNNQGRLKILVMHHPIEYLTSYAKRELNSMLKNGIDILISGHIHDQEISHSYVSDNGGIIKLGSPQLFSNKPDLNGYSILTFIDKKIDTINYREWIPRQRKFMKGQNFSGTEDGIWSFKRNEITSDDFISMKLKSNFNKAMKSYSQTPNWVERYFTTNSPNNPKKTDIKKIDYINLINDPKNYHIIAAPQFGLTSYAHYLALKAWEIKKECWIYLDAHNWTFGKYHTDLEEAIADLNIQQNSVSGILLDHWRNNAKDSKKIIENIRKNFPKVPIFIFSNYHDNIVLEGLDSEESHEGFSQIYLCELNRKGLRNIVQNFNSIHQIAEENLVLHRLDVDLIDLNIHRTPINCIQLLIAFINDFEDRPINRSKVFKNILKVIFDNPGNLFYGDTIDEENCGFIVGYYCELLLGRNEETFTESDFLSKTHFFCEKHHNTTNVNDLLQILKNNQIVVNFNGYLRFRFSYWIYYFAALRMKDSEDFKSYMLKDKHSLYYPEIIEFYTGIDGRAEDIVKMLIVDLDALSNKVYSKLNVSGDINPYKDIKWALNETVKGMTQEQLEQNIKDSGVPVEIKDIVADKNYDSVKPYTQTISNYFEEYDVKNLIDLIKSSSRALRNSEFVNPNLREELLKNISIAWKALMRALYLISPVLAKNGFGGVGGARFQLTEDFPKEFNECLKSIIFAMPFNLHFWFKDDLFSDKLRILFREFRSKETDLTVKHILALMECYARPVGWKESILNYIEGIGKNSFYLGNLYTNLRANYSTGFLTSSELKDTEYLIKACWIKHKEGSPRPGINTVSKVPNNVLPPRNIKNIDEEKR</sequence>
<evidence type="ECO:0000313" key="3">
    <source>
        <dbReference type="EMBL" id="MFC5193331.1"/>
    </source>
</evidence>
<keyword evidence="4" id="KW-1185">Reference proteome</keyword>
<evidence type="ECO:0000259" key="1">
    <source>
        <dbReference type="Pfam" id="PF00149"/>
    </source>
</evidence>
<name>A0ABW0C0V7_9BACT</name>
<dbReference type="InterPro" id="IPR029052">
    <property type="entry name" value="Metallo-depent_PP-like"/>
</dbReference>
<dbReference type="PANTHER" id="PTHR30337:SF0">
    <property type="entry name" value="NUCLEASE SBCCD SUBUNIT D"/>
    <property type="match status" value="1"/>
</dbReference>